<comment type="caution">
    <text evidence="1">The sequence shown here is derived from an EMBL/GenBank/DDBJ whole genome shotgun (WGS) entry which is preliminary data.</text>
</comment>
<dbReference type="EMBL" id="CAMPGE010025742">
    <property type="protein sequence ID" value="CAI2383471.1"/>
    <property type="molecule type" value="Genomic_DNA"/>
</dbReference>
<dbReference type="Proteomes" id="UP001295684">
    <property type="component" value="Unassembled WGS sequence"/>
</dbReference>
<evidence type="ECO:0000313" key="2">
    <source>
        <dbReference type="Proteomes" id="UP001295684"/>
    </source>
</evidence>
<reference evidence="1" key="1">
    <citation type="submission" date="2023-07" db="EMBL/GenBank/DDBJ databases">
        <authorList>
            <consortium name="AG Swart"/>
            <person name="Singh M."/>
            <person name="Singh A."/>
            <person name="Seah K."/>
            <person name="Emmerich C."/>
        </authorList>
    </citation>
    <scope>NUCLEOTIDE SEQUENCE</scope>
    <source>
        <strain evidence="1">DP1</strain>
    </source>
</reference>
<evidence type="ECO:0000313" key="1">
    <source>
        <dbReference type="EMBL" id="CAI2383471.1"/>
    </source>
</evidence>
<accession>A0AAD1Y1I7</accession>
<dbReference type="AlphaFoldDB" id="A0AAD1Y1I7"/>
<organism evidence="1 2">
    <name type="scientific">Euplotes crassus</name>
    <dbReference type="NCBI Taxonomy" id="5936"/>
    <lineage>
        <taxon>Eukaryota</taxon>
        <taxon>Sar</taxon>
        <taxon>Alveolata</taxon>
        <taxon>Ciliophora</taxon>
        <taxon>Intramacronucleata</taxon>
        <taxon>Spirotrichea</taxon>
        <taxon>Hypotrichia</taxon>
        <taxon>Euplotida</taxon>
        <taxon>Euplotidae</taxon>
        <taxon>Moneuplotes</taxon>
    </lineage>
</organism>
<proteinExistence type="predicted"/>
<gene>
    <name evidence="1" type="ORF">ECRASSUSDP1_LOCUS24973</name>
</gene>
<name>A0AAD1Y1I7_EUPCR</name>
<keyword evidence="2" id="KW-1185">Reference proteome</keyword>
<protein>
    <submittedName>
        <fullName evidence="1">Uncharacterized protein</fullName>
    </submittedName>
</protein>
<sequence>MQKRSLISSNKSLISITLNYQNLKDQEHFQDPTSECTDSCMDTVLNWRGFTNCFLTNIPNLYFVNCREKFLLLTNIMVNNHTGFESFIVTL</sequence>